<evidence type="ECO:0000313" key="3">
    <source>
        <dbReference type="EMBL" id="KAH7281687.1"/>
    </source>
</evidence>
<feature type="repeat" description="PPR" evidence="2">
    <location>
        <begin position="177"/>
        <end position="211"/>
    </location>
</feature>
<dbReference type="Gene3D" id="1.25.40.10">
    <property type="entry name" value="Tetratricopeptide repeat domain"/>
    <property type="match status" value="4"/>
</dbReference>
<organism evidence="3 4">
    <name type="scientific">Ceratopteris richardii</name>
    <name type="common">Triangle waterfern</name>
    <dbReference type="NCBI Taxonomy" id="49495"/>
    <lineage>
        <taxon>Eukaryota</taxon>
        <taxon>Viridiplantae</taxon>
        <taxon>Streptophyta</taxon>
        <taxon>Embryophyta</taxon>
        <taxon>Tracheophyta</taxon>
        <taxon>Polypodiopsida</taxon>
        <taxon>Polypodiidae</taxon>
        <taxon>Polypodiales</taxon>
        <taxon>Pteridineae</taxon>
        <taxon>Pteridaceae</taxon>
        <taxon>Parkerioideae</taxon>
        <taxon>Ceratopteris</taxon>
    </lineage>
</organism>
<dbReference type="FunFam" id="1.25.40.10:FF:000196">
    <property type="entry name" value="Pentatricopeptide repeat-containing protein At4g14850"/>
    <property type="match status" value="1"/>
</dbReference>
<dbReference type="GO" id="GO:0003723">
    <property type="term" value="F:RNA binding"/>
    <property type="evidence" value="ECO:0007669"/>
    <property type="project" value="InterPro"/>
</dbReference>
<dbReference type="InterPro" id="IPR046960">
    <property type="entry name" value="PPR_At4g14850-like_plant"/>
</dbReference>
<dbReference type="FunFam" id="1.25.40.10:FF:000381">
    <property type="entry name" value="Pentatricopeptide repeat-containing protein"/>
    <property type="match status" value="1"/>
</dbReference>
<protein>
    <recommendedName>
        <fullName evidence="5">Pentatricopeptide repeat-containing protein</fullName>
    </recommendedName>
</protein>
<dbReference type="NCBIfam" id="TIGR00756">
    <property type="entry name" value="PPR"/>
    <property type="match status" value="4"/>
</dbReference>
<evidence type="ECO:0000313" key="4">
    <source>
        <dbReference type="Proteomes" id="UP000825935"/>
    </source>
</evidence>
<dbReference type="PANTHER" id="PTHR47926:SF382">
    <property type="entry name" value="PENTACOTRIPEPTIDE-REPEAT REGION OF PRORP DOMAIN-CONTAINING PROTEIN"/>
    <property type="match status" value="1"/>
</dbReference>
<dbReference type="AlphaFoldDB" id="A0A8T2QC26"/>
<dbReference type="PANTHER" id="PTHR47926">
    <property type="entry name" value="PENTATRICOPEPTIDE REPEAT-CONTAINING PROTEIN"/>
    <property type="match status" value="1"/>
</dbReference>
<name>A0A8T2QC26_CERRI</name>
<comment type="caution">
    <text evidence="3">The sequence shown here is derived from an EMBL/GenBank/DDBJ whole genome shotgun (WGS) entry which is preliminary data.</text>
</comment>
<dbReference type="GO" id="GO:0009451">
    <property type="term" value="P:RNA modification"/>
    <property type="evidence" value="ECO:0007669"/>
    <property type="project" value="InterPro"/>
</dbReference>
<dbReference type="EMBL" id="CM035441">
    <property type="protein sequence ID" value="KAH7281687.1"/>
    <property type="molecule type" value="Genomic_DNA"/>
</dbReference>
<dbReference type="OrthoDB" id="750109at2759"/>
<dbReference type="OMA" id="EAHYLFK"/>
<reference evidence="3" key="1">
    <citation type="submission" date="2021-08" db="EMBL/GenBank/DDBJ databases">
        <title>WGS assembly of Ceratopteris richardii.</title>
        <authorList>
            <person name="Marchant D.B."/>
            <person name="Chen G."/>
            <person name="Jenkins J."/>
            <person name="Shu S."/>
            <person name="Leebens-Mack J."/>
            <person name="Grimwood J."/>
            <person name="Schmutz J."/>
            <person name="Soltis P."/>
            <person name="Soltis D."/>
            <person name="Chen Z.-H."/>
        </authorList>
    </citation>
    <scope>NUCLEOTIDE SEQUENCE</scope>
    <source>
        <strain evidence="3">Whitten #5841</strain>
        <tissue evidence="3">Leaf</tissue>
    </source>
</reference>
<evidence type="ECO:0008006" key="5">
    <source>
        <dbReference type="Google" id="ProtNLM"/>
    </source>
</evidence>
<dbReference type="InterPro" id="IPR011990">
    <property type="entry name" value="TPR-like_helical_dom_sf"/>
</dbReference>
<gene>
    <name evidence="3" type="ORF">KP509_36G058400</name>
</gene>
<dbReference type="Proteomes" id="UP000825935">
    <property type="component" value="Chromosome 36"/>
</dbReference>
<evidence type="ECO:0000256" key="1">
    <source>
        <dbReference type="ARBA" id="ARBA00022737"/>
    </source>
</evidence>
<feature type="repeat" description="PPR" evidence="2">
    <location>
        <begin position="381"/>
        <end position="415"/>
    </location>
</feature>
<dbReference type="GO" id="GO:0048731">
    <property type="term" value="P:system development"/>
    <property type="evidence" value="ECO:0007669"/>
    <property type="project" value="UniProtKB-ARBA"/>
</dbReference>
<evidence type="ECO:0000256" key="2">
    <source>
        <dbReference type="PROSITE-ProRule" id="PRU00708"/>
    </source>
</evidence>
<feature type="repeat" description="PPR" evidence="2">
    <location>
        <begin position="279"/>
        <end position="313"/>
    </location>
</feature>
<keyword evidence="1" id="KW-0677">Repeat</keyword>
<dbReference type="Pfam" id="PF13041">
    <property type="entry name" value="PPR_2"/>
    <property type="match status" value="4"/>
</dbReference>
<proteinExistence type="predicted"/>
<dbReference type="PROSITE" id="PS51375">
    <property type="entry name" value="PPR"/>
    <property type="match status" value="4"/>
</dbReference>
<dbReference type="FunFam" id="1.25.40.10:FF:000158">
    <property type="entry name" value="pentatricopeptide repeat-containing protein At2g33680"/>
    <property type="match status" value="1"/>
</dbReference>
<accession>A0A8T2QC26</accession>
<dbReference type="SUPFAM" id="SSF48452">
    <property type="entry name" value="TPR-like"/>
    <property type="match status" value="1"/>
</dbReference>
<sequence length="533" mass="59347">MKPTLQSIKYFVSLLKACIASKDLERGRDIHFQLAQNGLLQKDSFLSSKVVNMYAKCGKIFQAQEVFDMILYRDVVIWTALIAGYAQSNSEGAKALAYFRRMQLEAVCPNAFTFSSLLKACGNTGETENGRLVHATVSFTMLFERNLFVATAVIGMYAKWGHFIDAEAAFSRLSLRDEVVWTSLVSGYVEHGHGMEAVKCLEQMHHDRISPSATTYTCILGACILLGDLEMGRYMHCEIIKRNLLRRDFVLGNAVIDMYSKCGCLAEAKAVFDCLGTHNVVSWTALISGYTDHELAEDACACYLKMQNEGISPDAFAVSCCLKACGTIGAAGQGEAIYADITSTWFSDKDLIVGTALVDMYAKCGLIDKAQDVFNKLPIRDKVLWNSLLTGYSQYGEIKKLLLLFDRMRKDQFEPHSATFVNIFNACTHAGLIEEGHAYFDAMRKEFGIHPLIEHYTCMMDLYGRAGMLEEAVVVLNSFPCHPNMVTLMSILGACRKLNNLEVGQQVFYQALGLCMQEPSVYVSLYNLYAGDI</sequence>
<dbReference type="Pfam" id="PF01535">
    <property type="entry name" value="PPR"/>
    <property type="match status" value="3"/>
</dbReference>
<feature type="repeat" description="PPR" evidence="2">
    <location>
        <begin position="74"/>
        <end position="109"/>
    </location>
</feature>
<keyword evidence="4" id="KW-1185">Reference proteome</keyword>
<dbReference type="InterPro" id="IPR002885">
    <property type="entry name" value="PPR_rpt"/>
</dbReference>